<name>A0ABX2CPW6_9CYAN</name>
<dbReference type="RefSeq" id="WP_172184555.1">
    <property type="nucleotide sequence ID" value="NZ_CAWPPK010000112.1"/>
</dbReference>
<dbReference type="Gene3D" id="3.30.870.10">
    <property type="entry name" value="Endonuclease Chain A"/>
    <property type="match status" value="1"/>
</dbReference>
<protein>
    <recommendedName>
        <fullName evidence="5">Phospholipase D-like domain-containing protein</fullName>
    </recommendedName>
</protein>
<feature type="coiled-coil region" evidence="1">
    <location>
        <begin position="332"/>
        <end position="383"/>
    </location>
</feature>
<evidence type="ECO:0000313" key="4">
    <source>
        <dbReference type="Proteomes" id="UP000702425"/>
    </source>
</evidence>
<comment type="caution">
    <text evidence="3">The sequence shown here is derived from an EMBL/GenBank/DDBJ whole genome shotgun (WGS) entry which is preliminary data.</text>
</comment>
<evidence type="ECO:0000313" key="3">
    <source>
        <dbReference type="EMBL" id="NQE32454.1"/>
    </source>
</evidence>
<feature type="compositionally biased region" description="Basic and acidic residues" evidence="2">
    <location>
        <begin position="197"/>
        <end position="207"/>
    </location>
</feature>
<keyword evidence="1" id="KW-0175">Coiled coil</keyword>
<accession>A0ABX2CPW6</accession>
<dbReference type="Proteomes" id="UP000702425">
    <property type="component" value="Unassembled WGS sequence"/>
</dbReference>
<dbReference type="CDD" id="cd09117">
    <property type="entry name" value="PLDc_Bfil_DEXD_like"/>
    <property type="match status" value="1"/>
</dbReference>
<proteinExistence type="predicted"/>
<gene>
    <name evidence="3" type="ORF">E5S67_00168</name>
</gene>
<evidence type="ECO:0008006" key="5">
    <source>
        <dbReference type="Google" id="ProtNLM"/>
    </source>
</evidence>
<organism evidence="3 4">
    <name type="scientific">Microcoleus asticus IPMA8</name>
    <dbReference type="NCBI Taxonomy" id="2563858"/>
    <lineage>
        <taxon>Bacteria</taxon>
        <taxon>Bacillati</taxon>
        <taxon>Cyanobacteriota</taxon>
        <taxon>Cyanophyceae</taxon>
        <taxon>Oscillatoriophycideae</taxon>
        <taxon>Oscillatoriales</taxon>
        <taxon>Microcoleaceae</taxon>
        <taxon>Microcoleus</taxon>
        <taxon>Microcoleus asticus</taxon>
    </lineage>
</organism>
<evidence type="ECO:0000256" key="1">
    <source>
        <dbReference type="SAM" id="Coils"/>
    </source>
</evidence>
<feature type="region of interest" description="Disordered" evidence="2">
    <location>
        <begin position="197"/>
        <end position="232"/>
    </location>
</feature>
<evidence type="ECO:0000256" key="2">
    <source>
        <dbReference type="SAM" id="MobiDB-lite"/>
    </source>
</evidence>
<keyword evidence="4" id="KW-1185">Reference proteome</keyword>
<sequence>MMSFWFLYDNPEKSEKDNLDKEIKFLLDSKRFSWEKIYLFSAFVTNDGVGQVKKILEHRSLHENTEVVIAIGTKTCFNKPSDIQEILSLSKSQKIKTEFVSFICPKTINDESYINENFHIKAYCFLGSMKGKGSKIGFSIIGSSNLTKAGLEGKGELCISIQNLNLTKELIDRLSNKYISKSPPWDEEKIKEYERQYNEKHSRKDQNEVLPQSQENSTPVNQDQQPIPNRPDGKFIKLGVLTDSVLRAKATNLTNDSKNIHCFHSSHKTIEQAKVDFLKGSLCLLLTENKEYQIVEIMPYLSDQENTEGCFVRYKKNVTYELSEDIGEILEKKEEYEKIKIAEEKYKEYRERNQYPKLEYATLKDFEEKVKEYQEMLQDDKYKKGLEKAKKMKSQIDILLNEIEEIDPIILKKKLKEISDSI</sequence>
<dbReference type="EMBL" id="SRRZ01000002">
    <property type="protein sequence ID" value="NQE32454.1"/>
    <property type="molecule type" value="Genomic_DNA"/>
</dbReference>
<reference evidence="3 4" key="1">
    <citation type="journal article" date="2020" name="Sci. Rep.">
        <title>A novel cyanobacterial geosmin producer, revising GeoA distribution and dispersion patterns in Bacteria.</title>
        <authorList>
            <person name="Churro C."/>
            <person name="Semedo-Aguiar A.P."/>
            <person name="Silva A.D."/>
            <person name="Pereira-Leal J.B."/>
            <person name="Leite R.B."/>
        </authorList>
    </citation>
    <scope>NUCLEOTIDE SEQUENCE [LARGE SCALE GENOMIC DNA]</scope>
    <source>
        <strain evidence="3 4">IPMA8</strain>
    </source>
</reference>
<feature type="compositionally biased region" description="Polar residues" evidence="2">
    <location>
        <begin position="209"/>
        <end position="227"/>
    </location>
</feature>